<dbReference type="NCBIfam" id="TIGR04025">
    <property type="entry name" value="PPOX_FMN_DR2398"/>
    <property type="match status" value="1"/>
</dbReference>
<dbReference type="AlphaFoldDB" id="A0A5E4ZUK8"/>
<dbReference type="InterPro" id="IPR011576">
    <property type="entry name" value="Pyridox_Oxase_N"/>
</dbReference>
<sequence length="230" mass="24733">MSLSIYPAGSRDAAQSSASTTSATSATSADSAHVDLDALYDPPSEGIVKGVMSRLLPFHTAYLDVATFFCVATGNAQGLDASPRGGAPGFVKVLDEKTVVFADWPGNNRIASLRNLTEDDRIGMLFLFPGLEVFMRINGHARITVDPALLEHLKEGERTPKTAIVVSIDEVLFHCGKAINRAKLWRAESQLDRKAVPSMGDMKAALTGMDPARASEIDAGYYRAVRGDLY</sequence>
<dbReference type="PANTHER" id="PTHR42815">
    <property type="entry name" value="FAD-BINDING, PUTATIVE (AFU_ORTHOLOGUE AFUA_6G07600)-RELATED"/>
    <property type="match status" value="1"/>
</dbReference>
<feature type="region of interest" description="Disordered" evidence="1">
    <location>
        <begin position="1"/>
        <end position="26"/>
    </location>
</feature>
<evidence type="ECO:0000313" key="4">
    <source>
        <dbReference type="Proteomes" id="UP000383122"/>
    </source>
</evidence>
<reference evidence="3 4" key="1">
    <citation type="submission" date="2019-08" db="EMBL/GenBank/DDBJ databases">
        <authorList>
            <person name="Peeters C."/>
        </authorList>
    </citation>
    <scope>NUCLEOTIDE SEQUENCE [LARGE SCALE GENOMIC DNA]</scope>
    <source>
        <strain evidence="3 4">LMG 31117</strain>
    </source>
</reference>
<keyword evidence="4" id="KW-1185">Reference proteome</keyword>
<dbReference type="PANTHER" id="PTHR42815:SF2">
    <property type="entry name" value="FAD-BINDING, PUTATIVE (AFU_ORTHOLOGUE AFUA_6G07600)-RELATED"/>
    <property type="match status" value="1"/>
</dbReference>
<evidence type="ECO:0000313" key="3">
    <source>
        <dbReference type="EMBL" id="VVE64172.1"/>
    </source>
</evidence>
<dbReference type="Gene3D" id="2.30.110.10">
    <property type="entry name" value="Electron Transport, Fmn-binding Protein, Chain A"/>
    <property type="match status" value="1"/>
</dbReference>
<dbReference type="InterPro" id="IPR024029">
    <property type="entry name" value="Pyridox_Oxase_FMN-dep"/>
</dbReference>
<protein>
    <submittedName>
        <fullName evidence="3">Pyridoxamine 5'-phosphate oxidase</fullName>
    </submittedName>
</protein>
<dbReference type="Proteomes" id="UP000383122">
    <property type="component" value="Unassembled WGS sequence"/>
</dbReference>
<evidence type="ECO:0000256" key="1">
    <source>
        <dbReference type="SAM" id="MobiDB-lite"/>
    </source>
</evidence>
<dbReference type="InterPro" id="IPR012349">
    <property type="entry name" value="Split_barrel_FMN-bd"/>
</dbReference>
<gene>
    <name evidence="3" type="ORF">PAN31117_01493</name>
</gene>
<name>A0A5E4ZUK8_9BURK</name>
<proteinExistence type="predicted"/>
<evidence type="ECO:0000259" key="2">
    <source>
        <dbReference type="Pfam" id="PF01243"/>
    </source>
</evidence>
<dbReference type="SUPFAM" id="SSF50475">
    <property type="entry name" value="FMN-binding split barrel"/>
    <property type="match status" value="1"/>
</dbReference>
<dbReference type="EMBL" id="CABPSP010000003">
    <property type="protein sequence ID" value="VVE64172.1"/>
    <property type="molecule type" value="Genomic_DNA"/>
</dbReference>
<accession>A0A5E4ZUK8</accession>
<dbReference type="Pfam" id="PF01243">
    <property type="entry name" value="PNPOx_N"/>
    <property type="match status" value="1"/>
</dbReference>
<dbReference type="RefSeq" id="WP_150737599.1">
    <property type="nucleotide sequence ID" value="NZ_CABPSP010000003.1"/>
</dbReference>
<feature type="compositionally biased region" description="Low complexity" evidence="1">
    <location>
        <begin position="13"/>
        <end position="26"/>
    </location>
</feature>
<organism evidence="3 4">
    <name type="scientific">Pandoraea anapnoica</name>
    <dbReference type="NCBI Taxonomy" id="2508301"/>
    <lineage>
        <taxon>Bacteria</taxon>
        <taxon>Pseudomonadati</taxon>
        <taxon>Pseudomonadota</taxon>
        <taxon>Betaproteobacteria</taxon>
        <taxon>Burkholderiales</taxon>
        <taxon>Burkholderiaceae</taxon>
        <taxon>Pandoraea</taxon>
    </lineage>
</organism>
<dbReference type="OrthoDB" id="9796486at2"/>
<feature type="domain" description="Pyridoxamine 5'-phosphate oxidase N-terminal" evidence="2">
    <location>
        <begin position="61"/>
        <end position="175"/>
    </location>
</feature>